<proteinExistence type="predicted"/>
<evidence type="ECO:0000256" key="4">
    <source>
        <dbReference type="ARBA" id="ARBA00023157"/>
    </source>
</evidence>
<feature type="domain" description="AA1-like" evidence="6">
    <location>
        <begin position="57"/>
        <end position="189"/>
    </location>
</feature>
<feature type="chain" id="PRO_5042874013" description="AA1-like domain-containing protein" evidence="5">
    <location>
        <begin position="22"/>
        <end position="203"/>
    </location>
</feature>
<evidence type="ECO:0000256" key="3">
    <source>
        <dbReference type="ARBA" id="ARBA00022729"/>
    </source>
</evidence>
<comment type="subcellular location">
    <subcellularLocation>
        <location evidence="1">Secreted</location>
    </subcellularLocation>
</comment>
<dbReference type="GO" id="GO:0005576">
    <property type="term" value="C:extracellular region"/>
    <property type="evidence" value="ECO:0007669"/>
    <property type="project" value="UniProtKB-SubCell"/>
</dbReference>
<organism evidence="7 8">
    <name type="scientific">Diplogelasinospora grovesii</name>
    <dbReference type="NCBI Taxonomy" id="303347"/>
    <lineage>
        <taxon>Eukaryota</taxon>
        <taxon>Fungi</taxon>
        <taxon>Dikarya</taxon>
        <taxon>Ascomycota</taxon>
        <taxon>Pezizomycotina</taxon>
        <taxon>Sordariomycetes</taxon>
        <taxon>Sordariomycetidae</taxon>
        <taxon>Sordariales</taxon>
        <taxon>Diplogelasinosporaceae</taxon>
        <taxon>Diplogelasinospora</taxon>
    </lineage>
</organism>
<protein>
    <recommendedName>
        <fullName evidence="6">AA1-like domain-containing protein</fullName>
    </recommendedName>
</protein>
<sequence>MLRPIPFFISSLFLFSSLVTATGGGGGDGPGCSANPPDGKSKCWKDVMTLGWTVHGFDYHASYIFTTPAHQNSYGYVNFNLTNNMVPYTATCSATSGQLQDFFYGTQWYPCTLPSTAPAGAAVSFRFNRPTGQLDLNETIICGEDDKKTKTFYASGSTNLTLSCTDTTTVTPNWTLGSGQFYSDREVKCTPVDATVRASQIVA</sequence>
<dbReference type="AlphaFoldDB" id="A0AAN6NG11"/>
<accession>A0AAN6NG11</accession>
<comment type="caution">
    <text evidence="7">The sequence shown here is derived from an EMBL/GenBank/DDBJ whole genome shotgun (WGS) entry which is preliminary data.</text>
</comment>
<evidence type="ECO:0000256" key="5">
    <source>
        <dbReference type="SAM" id="SignalP"/>
    </source>
</evidence>
<evidence type="ECO:0000259" key="6">
    <source>
        <dbReference type="Pfam" id="PF16541"/>
    </source>
</evidence>
<dbReference type="InterPro" id="IPR032382">
    <property type="entry name" value="AltA1"/>
</dbReference>
<dbReference type="Proteomes" id="UP001303473">
    <property type="component" value="Unassembled WGS sequence"/>
</dbReference>
<feature type="signal peptide" evidence="5">
    <location>
        <begin position="1"/>
        <end position="21"/>
    </location>
</feature>
<name>A0AAN6NG11_9PEZI</name>
<reference evidence="8" key="1">
    <citation type="journal article" date="2023" name="Mol. Phylogenet. Evol.">
        <title>Genome-scale phylogeny and comparative genomics of the fungal order Sordariales.</title>
        <authorList>
            <person name="Hensen N."/>
            <person name="Bonometti L."/>
            <person name="Westerberg I."/>
            <person name="Brannstrom I.O."/>
            <person name="Guillou S."/>
            <person name="Cros-Aarteil S."/>
            <person name="Calhoun S."/>
            <person name="Haridas S."/>
            <person name="Kuo A."/>
            <person name="Mondo S."/>
            <person name="Pangilinan J."/>
            <person name="Riley R."/>
            <person name="LaButti K."/>
            <person name="Andreopoulos B."/>
            <person name="Lipzen A."/>
            <person name="Chen C."/>
            <person name="Yan M."/>
            <person name="Daum C."/>
            <person name="Ng V."/>
            <person name="Clum A."/>
            <person name="Steindorff A."/>
            <person name="Ohm R.A."/>
            <person name="Martin F."/>
            <person name="Silar P."/>
            <person name="Natvig D.O."/>
            <person name="Lalanne C."/>
            <person name="Gautier V."/>
            <person name="Ament-Velasquez S.L."/>
            <person name="Kruys A."/>
            <person name="Hutchinson M.I."/>
            <person name="Powell A.J."/>
            <person name="Barry K."/>
            <person name="Miller A.N."/>
            <person name="Grigoriev I.V."/>
            <person name="Debuchy R."/>
            <person name="Gladieux P."/>
            <person name="Hiltunen Thoren M."/>
            <person name="Johannesson H."/>
        </authorList>
    </citation>
    <scope>NUCLEOTIDE SEQUENCE [LARGE SCALE GENOMIC DNA]</scope>
    <source>
        <strain evidence="8">CBS 340.73</strain>
    </source>
</reference>
<dbReference type="Pfam" id="PF16541">
    <property type="entry name" value="AltA1"/>
    <property type="match status" value="1"/>
</dbReference>
<dbReference type="EMBL" id="MU853759">
    <property type="protein sequence ID" value="KAK3944441.1"/>
    <property type="molecule type" value="Genomic_DNA"/>
</dbReference>
<gene>
    <name evidence="7" type="ORF">QBC46DRAFT_165088</name>
</gene>
<keyword evidence="2" id="KW-0964">Secreted</keyword>
<keyword evidence="4" id="KW-1015">Disulfide bond</keyword>
<keyword evidence="8" id="KW-1185">Reference proteome</keyword>
<evidence type="ECO:0000313" key="8">
    <source>
        <dbReference type="Proteomes" id="UP001303473"/>
    </source>
</evidence>
<evidence type="ECO:0000256" key="2">
    <source>
        <dbReference type="ARBA" id="ARBA00022525"/>
    </source>
</evidence>
<evidence type="ECO:0000256" key="1">
    <source>
        <dbReference type="ARBA" id="ARBA00004613"/>
    </source>
</evidence>
<keyword evidence="3 5" id="KW-0732">Signal</keyword>
<evidence type="ECO:0000313" key="7">
    <source>
        <dbReference type="EMBL" id="KAK3944441.1"/>
    </source>
</evidence>